<dbReference type="OrthoDB" id="1670002at2759"/>
<evidence type="ECO:0000313" key="2">
    <source>
        <dbReference type="EMBL" id="KAG8483532.1"/>
    </source>
</evidence>
<dbReference type="AlphaFoldDB" id="A0A8J6CQD6"/>
<organism evidence="2 3">
    <name type="scientific">Gossypium anomalum</name>
    <dbReference type="NCBI Taxonomy" id="47600"/>
    <lineage>
        <taxon>Eukaryota</taxon>
        <taxon>Viridiplantae</taxon>
        <taxon>Streptophyta</taxon>
        <taxon>Embryophyta</taxon>
        <taxon>Tracheophyta</taxon>
        <taxon>Spermatophyta</taxon>
        <taxon>Magnoliopsida</taxon>
        <taxon>eudicotyledons</taxon>
        <taxon>Gunneridae</taxon>
        <taxon>Pentapetalae</taxon>
        <taxon>rosids</taxon>
        <taxon>malvids</taxon>
        <taxon>Malvales</taxon>
        <taxon>Malvaceae</taxon>
        <taxon>Malvoideae</taxon>
        <taxon>Gossypium</taxon>
    </lineage>
</organism>
<dbReference type="Proteomes" id="UP000701853">
    <property type="component" value="Chromosome 9"/>
</dbReference>
<dbReference type="InterPro" id="IPR005162">
    <property type="entry name" value="Retrotrans_gag_dom"/>
</dbReference>
<dbReference type="EMBL" id="JAHUZN010000009">
    <property type="protein sequence ID" value="KAG8483532.1"/>
    <property type="molecule type" value="Genomic_DNA"/>
</dbReference>
<evidence type="ECO:0000313" key="3">
    <source>
        <dbReference type="Proteomes" id="UP000701853"/>
    </source>
</evidence>
<reference evidence="2 3" key="1">
    <citation type="journal article" date="2021" name="bioRxiv">
        <title>The Gossypium anomalum genome as a resource for cotton improvement and evolutionary analysis of hybrid incompatibility.</title>
        <authorList>
            <person name="Grover C.E."/>
            <person name="Yuan D."/>
            <person name="Arick M.A."/>
            <person name="Miller E.R."/>
            <person name="Hu G."/>
            <person name="Peterson D.G."/>
            <person name="Wendel J.F."/>
            <person name="Udall J.A."/>
        </authorList>
    </citation>
    <scope>NUCLEOTIDE SEQUENCE [LARGE SCALE GENOMIC DNA]</scope>
    <source>
        <strain evidence="2">JFW-Udall</strain>
        <tissue evidence="2">Leaf</tissue>
    </source>
</reference>
<feature type="domain" description="Retrotransposon gag" evidence="1">
    <location>
        <begin position="19"/>
        <end position="84"/>
    </location>
</feature>
<comment type="caution">
    <text evidence="2">The sequence shown here is derived from an EMBL/GenBank/DDBJ whole genome shotgun (WGS) entry which is preliminary data.</text>
</comment>
<name>A0A8J6CQD6_9ROSI</name>
<dbReference type="PANTHER" id="PTHR33437">
    <property type="entry name" value="OS06G0361200 PROTEIN"/>
    <property type="match status" value="1"/>
</dbReference>
<keyword evidence="3" id="KW-1185">Reference proteome</keyword>
<proteinExistence type="predicted"/>
<dbReference type="PANTHER" id="PTHR33437:SF2">
    <property type="entry name" value="OS06G0361200 PROTEIN"/>
    <property type="match status" value="1"/>
</dbReference>
<gene>
    <name evidence="2" type="ORF">CXB51_023558</name>
</gene>
<sequence>METCNNVKTDGDLMVKQLVQSLKGNAFNWYAYLDLRTIYSWEQLECEFFNKFYNTHRIVSMIELIGARQWKTFKKLATRADDMELSMTIAKNLKPFIQEPKGAKRS</sequence>
<accession>A0A8J6CQD6</accession>
<evidence type="ECO:0000259" key="1">
    <source>
        <dbReference type="Pfam" id="PF03732"/>
    </source>
</evidence>
<protein>
    <recommendedName>
        <fullName evidence="1">Retrotransposon gag domain-containing protein</fullName>
    </recommendedName>
</protein>
<dbReference type="Pfam" id="PF03732">
    <property type="entry name" value="Retrotrans_gag"/>
    <property type="match status" value="1"/>
</dbReference>